<keyword evidence="6 7" id="KW-0413">Isomerase</keyword>
<keyword evidence="11" id="KW-1185">Reference proteome</keyword>
<dbReference type="Gene3D" id="3.10.50.40">
    <property type="match status" value="1"/>
</dbReference>
<gene>
    <name evidence="10" type="ORF">HHL14_02155</name>
</gene>
<name>A0A7X9X1D4_9BURK</name>
<dbReference type="PANTHER" id="PTHR47245:SF1">
    <property type="entry name" value="FOLDASE PROTEIN PRSA"/>
    <property type="match status" value="1"/>
</dbReference>
<dbReference type="InterPro" id="IPR000297">
    <property type="entry name" value="PPIase_PpiC"/>
</dbReference>
<evidence type="ECO:0000256" key="4">
    <source>
        <dbReference type="ARBA" id="ARBA00022729"/>
    </source>
</evidence>
<dbReference type="GO" id="GO:0003755">
    <property type="term" value="F:peptidyl-prolyl cis-trans isomerase activity"/>
    <property type="evidence" value="ECO:0007669"/>
    <property type="project" value="UniProtKB-KW"/>
</dbReference>
<evidence type="ECO:0000256" key="8">
    <source>
        <dbReference type="SAM" id="SignalP"/>
    </source>
</evidence>
<comment type="catalytic activity">
    <reaction evidence="1">
        <text>[protein]-peptidylproline (omega=180) = [protein]-peptidylproline (omega=0)</text>
        <dbReference type="Rhea" id="RHEA:16237"/>
        <dbReference type="Rhea" id="RHEA-COMP:10747"/>
        <dbReference type="Rhea" id="RHEA-COMP:10748"/>
        <dbReference type="ChEBI" id="CHEBI:83833"/>
        <dbReference type="ChEBI" id="CHEBI:83834"/>
        <dbReference type="EC" id="5.2.1.8"/>
    </reaction>
</comment>
<dbReference type="EMBL" id="JABBFZ010000001">
    <property type="protein sequence ID" value="NML29636.1"/>
    <property type="molecule type" value="Genomic_DNA"/>
</dbReference>
<dbReference type="Pfam" id="PF13145">
    <property type="entry name" value="Rotamase_2"/>
    <property type="match status" value="1"/>
</dbReference>
<comment type="similarity">
    <text evidence="2">Belongs to the PpiC/parvulin rotamase family.</text>
</comment>
<reference evidence="10 11" key="1">
    <citation type="submission" date="2020-04" db="EMBL/GenBank/DDBJ databases">
        <title>Paraburkholderia sp. G-4-1-8 isolated from soil.</title>
        <authorList>
            <person name="Dahal R.H."/>
        </authorList>
    </citation>
    <scope>NUCLEOTIDE SEQUENCE [LARGE SCALE GENOMIC DNA]</scope>
    <source>
        <strain evidence="10 11">G-4-1-8</strain>
    </source>
</reference>
<dbReference type="EC" id="5.2.1.8" evidence="3"/>
<feature type="signal peptide" evidence="8">
    <location>
        <begin position="1"/>
        <end position="26"/>
    </location>
</feature>
<evidence type="ECO:0000313" key="10">
    <source>
        <dbReference type="EMBL" id="NML29636.1"/>
    </source>
</evidence>
<evidence type="ECO:0000313" key="11">
    <source>
        <dbReference type="Proteomes" id="UP000583127"/>
    </source>
</evidence>
<proteinExistence type="inferred from homology"/>
<dbReference type="InterPro" id="IPR046357">
    <property type="entry name" value="PPIase_dom_sf"/>
</dbReference>
<evidence type="ECO:0000259" key="9">
    <source>
        <dbReference type="PROSITE" id="PS50198"/>
    </source>
</evidence>
<keyword evidence="4 8" id="KW-0732">Signal</keyword>
<protein>
    <recommendedName>
        <fullName evidence="3">peptidylprolyl isomerase</fullName>
        <ecNumber evidence="3">5.2.1.8</ecNumber>
    </recommendedName>
</protein>
<evidence type="ECO:0000256" key="7">
    <source>
        <dbReference type="PROSITE-ProRule" id="PRU00278"/>
    </source>
</evidence>
<evidence type="ECO:0000256" key="2">
    <source>
        <dbReference type="ARBA" id="ARBA00007656"/>
    </source>
</evidence>
<dbReference type="Gene3D" id="1.10.8.1040">
    <property type="match status" value="1"/>
</dbReference>
<dbReference type="PROSITE" id="PS50198">
    <property type="entry name" value="PPIC_PPIASE_2"/>
    <property type="match status" value="1"/>
</dbReference>
<dbReference type="InterPro" id="IPR027304">
    <property type="entry name" value="Trigger_fact/SurA_dom_sf"/>
</dbReference>
<evidence type="ECO:0000256" key="5">
    <source>
        <dbReference type="ARBA" id="ARBA00023110"/>
    </source>
</evidence>
<comment type="caution">
    <text evidence="10">The sequence shown here is derived from an EMBL/GenBank/DDBJ whole genome shotgun (WGS) entry which is preliminary data.</text>
</comment>
<dbReference type="AlphaFoldDB" id="A0A7X9X1D4"/>
<dbReference type="SUPFAM" id="SSF54534">
    <property type="entry name" value="FKBP-like"/>
    <property type="match status" value="1"/>
</dbReference>
<sequence>MNRASYKTALATALAIGFGVAVPAFAQTASAPAASLPAGTVAIVNGVAIPQSQLDEAVRLAGQMGHQSDTPQLRQVLKQQLIERELFRQGAEKAHYDTKPEVRQAMNEAKVNAETQLYLKDTIHPEPVTDAQVKARYDAIVASLGKEEYKPRIIAVSDPMTAATVVSELKAGKAFDLLAQQYSVAPSKTSGGQLPWVSFKTPVTEGKTSGLPLAVAQAITQLPVGGVSPEAIAVGNVRFIVKLDAKRPTQVPVFDQVKGTIRLQLQMLSAEKAAAEFTAGLMKDATIQQ</sequence>
<evidence type="ECO:0000256" key="6">
    <source>
        <dbReference type="ARBA" id="ARBA00023235"/>
    </source>
</evidence>
<feature type="domain" description="PpiC" evidence="9">
    <location>
        <begin position="146"/>
        <end position="245"/>
    </location>
</feature>
<dbReference type="RefSeq" id="WP_169495927.1">
    <property type="nucleotide sequence ID" value="NZ_JABBFZ010000001.1"/>
</dbReference>
<dbReference type="InterPro" id="IPR050245">
    <property type="entry name" value="PrsA_foldase"/>
</dbReference>
<evidence type="ECO:0000256" key="3">
    <source>
        <dbReference type="ARBA" id="ARBA00013194"/>
    </source>
</evidence>
<dbReference type="Proteomes" id="UP000583127">
    <property type="component" value="Unassembled WGS sequence"/>
</dbReference>
<dbReference type="SUPFAM" id="SSF109998">
    <property type="entry name" value="Triger factor/SurA peptide-binding domain-like"/>
    <property type="match status" value="1"/>
</dbReference>
<dbReference type="PANTHER" id="PTHR47245">
    <property type="entry name" value="PEPTIDYLPROLYL ISOMERASE"/>
    <property type="match status" value="1"/>
</dbReference>
<accession>A0A7X9X1D4</accession>
<feature type="chain" id="PRO_5031004974" description="peptidylprolyl isomerase" evidence="8">
    <location>
        <begin position="27"/>
        <end position="289"/>
    </location>
</feature>
<keyword evidence="5 7" id="KW-0697">Rotamase</keyword>
<organism evidence="10 11">
    <name type="scientific">Paraburkholderia antibiotica</name>
    <dbReference type="NCBI Taxonomy" id="2728839"/>
    <lineage>
        <taxon>Bacteria</taxon>
        <taxon>Pseudomonadati</taxon>
        <taxon>Pseudomonadota</taxon>
        <taxon>Betaproteobacteria</taxon>
        <taxon>Burkholderiales</taxon>
        <taxon>Burkholderiaceae</taxon>
        <taxon>Paraburkholderia</taxon>
    </lineage>
</organism>
<evidence type="ECO:0000256" key="1">
    <source>
        <dbReference type="ARBA" id="ARBA00000971"/>
    </source>
</evidence>